<feature type="compositionally biased region" description="Polar residues" evidence="4">
    <location>
        <begin position="417"/>
        <end position="427"/>
    </location>
</feature>
<dbReference type="InterPro" id="IPR001849">
    <property type="entry name" value="PH_domain"/>
</dbReference>
<dbReference type="Proteomes" id="UP001369086">
    <property type="component" value="Unassembled WGS sequence"/>
</dbReference>
<organism evidence="9 10">
    <name type="scientific">Huso huso</name>
    <name type="common">Beluga</name>
    <name type="synonym">Acipenser huso</name>
    <dbReference type="NCBI Taxonomy" id="61971"/>
    <lineage>
        <taxon>Eukaryota</taxon>
        <taxon>Metazoa</taxon>
        <taxon>Chordata</taxon>
        <taxon>Craniata</taxon>
        <taxon>Vertebrata</taxon>
        <taxon>Euteleostomi</taxon>
        <taxon>Actinopterygii</taxon>
        <taxon>Chondrostei</taxon>
        <taxon>Acipenseriformes</taxon>
        <taxon>Acipenseridae</taxon>
        <taxon>Huso</taxon>
    </lineage>
</organism>
<dbReference type="InterPro" id="IPR008936">
    <property type="entry name" value="Rho_GTPase_activation_prot"/>
</dbReference>
<dbReference type="InterPro" id="IPR000198">
    <property type="entry name" value="RhoGAP_dom"/>
</dbReference>
<dbReference type="PROSITE" id="PS50002">
    <property type="entry name" value="SH3"/>
    <property type="match status" value="1"/>
</dbReference>
<dbReference type="PANTHER" id="PTHR23176:SF104">
    <property type="entry name" value="RHO GTPASE-ACTIVATING PROTEIN 27"/>
    <property type="match status" value="1"/>
</dbReference>
<dbReference type="SUPFAM" id="SSF51045">
    <property type="entry name" value="WW domain"/>
    <property type="match status" value="2"/>
</dbReference>
<feature type="region of interest" description="Disordered" evidence="4">
    <location>
        <begin position="379"/>
        <end position="517"/>
    </location>
</feature>
<comment type="caution">
    <text evidence="9">The sequence shown here is derived from an EMBL/GenBank/DDBJ whole genome shotgun (WGS) entry which is preliminary data.</text>
</comment>
<dbReference type="SMART" id="SM00233">
    <property type="entry name" value="PH"/>
    <property type="match status" value="1"/>
</dbReference>
<dbReference type="EMBL" id="JAHFZB010000028">
    <property type="protein sequence ID" value="KAK6473085.1"/>
    <property type="molecule type" value="Genomic_DNA"/>
</dbReference>
<dbReference type="SMART" id="SM00456">
    <property type="entry name" value="WW"/>
    <property type="match status" value="3"/>
</dbReference>
<feature type="domain" description="Rho-GAP" evidence="8">
    <location>
        <begin position="899"/>
        <end position="1088"/>
    </location>
</feature>
<feature type="domain" description="WW" evidence="7">
    <location>
        <begin position="393"/>
        <end position="427"/>
    </location>
</feature>
<dbReference type="InterPro" id="IPR036020">
    <property type="entry name" value="WW_dom_sf"/>
</dbReference>
<feature type="region of interest" description="Disordered" evidence="4">
    <location>
        <begin position="818"/>
        <end position="870"/>
    </location>
</feature>
<dbReference type="PROSITE" id="PS50020">
    <property type="entry name" value="WW_DOMAIN_2"/>
    <property type="match status" value="3"/>
</dbReference>
<dbReference type="CDD" id="cd00201">
    <property type="entry name" value="WW"/>
    <property type="match status" value="2"/>
</dbReference>
<dbReference type="PROSITE" id="PS50003">
    <property type="entry name" value="PH_DOMAIN"/>
    <property type="match status" value="1"/>
</dbReference>
<evidence type="ECO:0000313" key="9">
    <source>
        <dbReference type="EMBL" id="KAK6473085.1"/>
    </source>
</evidence>
<reference evidence="9 10" key="1">
    <citation type="submission" date="2021-05" db="EMBL/GenBank/DDBJ databases">
        <authorList>
            <person name="Zahm M."/>
            <person name="Klopp C."/>
            <person name="Cabau C."/>
            <person name="Kuhl H."/>
            <person name="Suciu R."/>
            <person name="Ciorpac M."/>
            <person name="Holostenco D."/>
            <person name="Gessner J."/>
            <person name="Wuertz S."/>
            <person name="Hohne C."/>
            <person name="Stock M."/>
            <person name="Gislard M."/>
            <person name="Lluch J."/>
            <person name="Milhes M."/>
            <person name="Lampietro C."/>
            <person name="Lopez Roques C."/>
            <person name="Donnadieu C."/>
            <person name="Du K."/>
            <person name="Schartl M."/>
            <person name="Guiguen Y."/>
        </authorList>
    </citation>
    <scope>NUCLEOTIDE SEQUENCE [LARGE SCALE GENOMIC DNA]</scope>
    <source>
        <strain evidence="9">Hh-F2</strain>
        <tissue evidence="9">Blood</tissue>
    </source>
</reference>
<feature type="compositionally biased region" description="Basic and acidic residues" evidence="4">
    <location>
        <begin position="841"/>
        <end position="850"/>
    </location>
</feature>
<sequence>MQTQKHKDQSLTIRENRPRKVQNRFFTSREWMFTRRNNMSLQPPNLQVDICANRLLRSAVASLGEMEKAGQSTKEYVLVEYEFEYTARDGSLITIKPNERYILLSRTNDNWWHVRKDENTKAFYIPAKYVKELPSKIPSVLDFHPTNVDSDIKKDPSFSLMSDKPTDARVQLPSNLNYKKNEYRLSTFGVPMEIHDSVYKRTASESLIALKPIPAEINTSPCPKDTAPQAANQKHLKRYSLEPGFLLGPRGTVDELPSHNLKVKAGYTVGLNTAPCLSPANPVRPQSMGDILSGTRESVSNMHKENQPPSVISRPGRQRASSERTYDETENVYESIPDIMKPKDTPAEKGTATTTPKLVSENPDTAVYVNVPALKQEASWVSPTPHPTKRHLSSETQDWEVHTDQGSGQEFYYNPATGETTWDSPFSDQEEATEDQDQPPPSPTVSPHCSTEWEQHLDETSGQYYFYNPQSGETSWEPPEQEEPSSLHHMEAENQPQSRPPLPEEDYPTFSEEQDGEVSPNLLVEDYSTVKRDRIPRVKLDTDTPEGWSCEIDKDGQMCYTSNCTQEQWIKSKDDHGQTYFYKTDGSKSQWTLPQQSPRLNQPRIGNGCGPDANMLMKNWRHTMVTPVSRMGSWDQEDTKFLPTHRRNMSSDFGTEDSSYGNSLETPQPADRNSHRRNASDFSAEFELGNPVDFLQPHLNLEKAGILNKTKIVENGKRLRKNWSQSWTVLHGGILTFYKDPKSQQTGTLKQSNQIVPEYTVELRGATIGWASKDKSSKKNVCELKTRNGSEYLVQYDKETIISDWHKVIMETIRKLGPDHPLEDEESVNESFGSEKSPSATDKDEKDKKNRSTRQNLSSTQTDTDPKKVRTKLRKFLQRRPTLQSVREKGYIRDQVFGCHLDTLCERENTTVPVFVEKCIQTVEQRGLDIDGIYRVSGNLAVIQKLRFKVDHEENLDLDDGLWEDIHVITGSLKLFFRELPEPLFPFTHFDNFIAAIKIPDHNQKINYMRDLVRSLPRPNHDTMSLLFQHLRKVVEYRDENRMSVQSVAIVFGPTLLKPESETGNIAMHMVFQNQIVECILNDYEHIFQDS</sequence>
<dbReference type="CDD" id="cd04403">
    <property type="entry name" value="RhoGAP_ARHGAP27_15_12_9"/>
    <property type="match status" value="1"/>
</dbReference>
<dbReference type="SMART" id="SM00324">
    <property type="entry name" value="RhoGAP"/>
    <property type="match status" value="1"/>
</dbReference>
<feature type="compositionally biased region" description="Polar residues" evidence="4">
    <location>
        <begin position="853"/>
        <end position="863"/>
    </location>
</feature>
<dbReference type="Pfam" id="PF00169">
    <property type="entry name" value="PH"/>
    <property type="match status" value="1"/>
</dbReference>
<evidence type="ECO:0000259" key="8">
    <source>
        <dbReference type="PROSITE" id="PS50238"/>
    </source>
</evidence>
<evidence type="ECO:0000256" key="4">
    <source>
        <dbReference type="SAM" id="MobiDB-lite"/>
    </source>
</evidence>
<name>A0ABR0YKH1_HUSHU</name>
<feature type="domain" description="WW" evidence="7">
    <location>
        <begin position="569"/>
        <end position="596"/>
    </location>
</feature>
<feature type="compositionally biased region" description="Acidic residues" evidence="4">
    <location>
        <begin position="503"/>
        <end position="516"/>
    </location>
</feature>
<feature type="compositionally biased region" description="Polar residues" evidence="4">
    <location>
        <begin position="650"/>
        <end position="666"/>
    </location>
</feature>
<dbReference type="SUPFAM" id="SSF50044">
    <property type="entry name" value="SH3-domain"/>
    <property type="match status" value="1"/>
</dbReference>
<dbReference type="InterPro" id="IPR001202">
    <property type="entry name" value="WW_dom"/>
</dbReference>
<dbReference type="Gene3D" id="2.20.70.10">
    <property type="match status" value="2"/>
</dbReference>
<dbReference type="Pfam" id="PF00620">
    <property type="entry name" value="RhoGAP"/>
    <property type="match status" value="1"/>
</dbReference>
<dbReference type="CDD" id="cd13233">
    <property type="entry name" value="PH_ARHGAP9-like"/>
    <property type="match status" value="1"/>
</dbReference>
<evidence type="ECO:0000256" key="1">
    <source>
        <dbReference type="ARBA" id="ARBA00022443"/>
    </source>
</evidence>
<dbReference type="InterPro" id="IPR036028">
    <property type="entry name" value="SH3-like_dom_sf"/>
</dbReference>
<dbReference type="Gene3D" id="1.10.555.10">
    <property type="entry name" value="Rho GTPase activation protein"/>
    <property type="match status" value="1"/>
</dbReference>
<protein>
    <submittedName>
        <fullName evidence="9">Rho GTPase-activating protein 12-like isoform X1</fullName>
    </submittedName>
</protein>
<feature type="domain" description="WW" evidence="7">
    <location>
        <begin position="447"/>
        <end position="481"/>
    </location>
</feature>
<feature type="region of interest" description="Disordered" evidence="4">
    <location>
        <begin position="645"/>
        <end position="677"/>
    </location>
</feature>
<dbReference type="PANTHER" id="PTHR23176">
    <property type="entry name" value="RHO/RAC/CDC GTPASE-ACTIVATING PROTEIN"/>
    <property type="match status" value="1"/>
</dbReference>
<dbReference type="InterPro" id="IPR050729">
    <property type="entry name" value="Rho-GAP"/>
</dbReference>
<feature type="compositionally biased region" description="Polar residues" evidence="4">
    <location>
        <begin position="829"/>
        <end position="840"/>
    </location>
</feature>
<dbReference type="PROSITE" id="PS01159">
    <property type="entry name" value="WW_DOMAIN_1"/>
    <property type="match status" value="2"/>
</dbReference>
<dbReference type="SUPFAM" id="SSF48350">
    <property type="entry name" value="GTPase activation domain, GAP"/>
    <property type="match status" value="1"/>
</dbReference>
<feature type="region of interest" description="Disordered" evidence="4">
    <location>
        <begin position="300"/>
        <end position="359"/>
    </location>
</feature>
<dbReference type="Pfam" id="PF00397">
    <property type="entry name" value="WW"/>
    <property type="match status" value="2"/>
</dbReference>
<dbReference type="Gene3D" id="2.30.30.40">
    <property type="entry name" value="SH3 Domains"/>
    <property type="match status" value="1"/>
</dbReference>
<feature type="domain" description="SH3" evidence="5">
    <location>
        <begin position="72"/>
        <end position="135"/>
    </location>
</feature>
<dbReference type="InterPro" id="IPR001452">
    <property type="entry name" value="SH3_domain"/>
</dbReference>
<keyword evidence="2" id="KW-0343">GTPase activation</keyword>
<feature type="compositionally biased region" description="Polar residues" evidence="4">
    <location>
        <begin position="460"/>
        <end position="472"/>
    </location>
</feature>
<dbReference type="InterPro" id="IPR011993">
    <property type="entry name" value="PH-like_dom_sf"/>
</dbReference>
<accession>A0ABR0YKH1</accession>
<keyword evidence="1 3" id="KW-0728">SH3 domain</keyword>
<evidence type="ECO:0000313" key="10">
    <source>
        <dbReference type="Proteomes" id="UP001369086"/>
    </source>
</evidence>
<evidence type="ECO:0000256" key="2">
    <source>
        <dbReference type="ARBA" id="ARBA00022468"/>
    </source>
</evidence>
<evidence type="ECO:0000259" key="5">
    <source>
        <dbReference type="PROSITE" id="PS50002"/>
    </source>
</evidence>
<dbReference type="SUPFAM" id="SSF50729">
    <property type="entry name" value="PH domain-like"/>
    <property type="match status" value="1"/>
</dbReference>
<gene>
    <name evidence="9" type="ORF">HHUSO_G27760</name>
</gene>
<dbReference type="Gene3D" id="2.30.29.30">
    <property type="entry name" value="Pleckstrin-homology domain (PH domain)/Phosphotyrosine-binding domain (PTB)"/>
    <property type="match status" value="1"/>
</dbReference>
<proteinExistence type="predicted"/>
<evidence type="ECO:0000259" key="7">
    <source>
        <dbReference type="PROSITE" id="PS50020"/>
    </source>
</evidence>
<feature type="compositionally biased region" description="Acidic residues" evidence="4">
    <location>
        <begin position="428"/>
        <end position="437"/>
    </location>
</feature>
<dbReference type="PROSITE" id="PS50238">
    <property type="entry name" value="RHOGAP"/>
    <property type="match status" value="1"/>
</dbReference>
<keyword evidence="10" id="KW-1185">Reference proteome</keyword>
<evidence type="ECO:0000259" key="6">
    <source>
        <dbReference type="PROSITE" id="PS50003"/>
    </source>
</evidence>
<dbReference type="Pfam" id="PF00018">
    <property type="entry name" value="SH3_1"/>
    <property type="match status" value="1"/>
</dbReference>
<dbReference type="SMART" id="SM00326">
    <property type="entry name" value="SH3"/>
    <property type="match status" value="1"/>
</dbReference>
<evidence type="ECO:0000256" key="3">
    <source>
        <dbReference type="PROSITE-ProRule" id="PRU00192"/>
    </source>
</evidence>
<feature type="domain" description="PH" evidence="6">
    <location>
        <begin position="700"/>
        <end position="814"/>
    </location>
</feature>